<name>A0A830HYH4_9CHLO</name>
<feature type="region of interest" description="Disordered" evidence="1">
    <location>
        <begin position="228"/>
        <end position="251"/>
    </location>
</feature>
<dbReference type="EMBL" id="BNJQ01000029">
    <property type="protein sequence ID" value="GHP10481.1"/>
    <property type="molecule type" value="Genomic_DNA"/>
</dbReference>
<feature type="compositionally biased region" description="Pro residues" evidence="1">
    <location>
        <begin position="240"/>
        <end position="251"/>
    </location>
</feature>
<evidence type="ECO:0008006" key="4">
    <source>
        <dbReference type="Google" id="ProtNLM"/>
    </source>
</evidence>
<keyword evidence="3" id="KW-1185">Reference proteome</keyword>
<evidence type="ECO:0000313" key="2">
    <source>
        <dbReference type="EMBL" id="GHP10481.1"/>
    </source>
</evidence>
<accession>A0A830HYH4</accession>
<evidence type="ECO:0000313" key="3">
    <source>
        <dbReference type="Proteomes" id="UP000660262"/>
    </source>
</evidence>
<dbReference type="Proteomes" id="UP000660262">
    <property type="component" value="Unassembled WGS sequence"/>
</dbReference>
<comment type="caution">
    <text evidence="2">The sequence shown here is derived from an EMBL/GenBank/DDBJ whole genome shotgun (WGS) entry which is preliminary data.</text>
</comment>
<dbReference type="AlphaFoldDB" id="A0A830HYH4"/>
<evidence type="ECO:0000256" key="1">
    <source>
        <dbReference type="SAM" id="MobiDB-lite"/>
    </source>
</evidence>
<organism evidence="2 3">
    <name type="scientific">Pycnococcus provasolii</name>
    <dbReference type="NCBI Taxonomy" id="41880"/>
    <lineage>
        <taxon>Eukaryota</taxon>
        <taxon>Viridiplantae</taxon>
        <taxon>Chlorophyta</taxon>
        <taxon>Pseudoscourfieldiophyceae</taxon>
        <taxon>Pseudoscourfieldiales</taxon>
        <taxon>Pycnococcaceae</taxon>
        <taxon>Pycnococcus</taxon>
    </lineage>
</organism>
<protein>
    <recommendedName>
        <fullName evidence="4">SMB domain-containing protein</fullName>
    </recommendedName>
</protein>
<proteinExistence type="predicted"/>
<gene>
    <name evidence="2" type="ORF">PPROV_000921200</name>
</gene>
<sequence>MMMMLDVPGFQCGTDADCGLCVVGELCCCDPTCVDNGDCCGSVEEYRQICEASAGGGGGGGSAPAAVDDFLSLLCPPNGDCNDLSADELLTLIGEIEQLINDEAEGGGGGGGLLPGVDIPLGAPIDLAPPPPPPPPDLDERDCEAGAWAKPGTFNPGFQICSGCPPPNNWYRVGQCPPGAEREGDRTAYADPNVATYDAVKELGEAYKQLGGLARAHGDVVVWEGGGRRDPPWAGEPYAILPPPPPPPPLN</sequence>
<reference evidence="2" key="1">
    <citation type="submission" date="2020-10" db="EMBL/GenBank/DDBJ databases">
        <title>Unveiling of a novel bifunctional photoreceptor, Dualchrome1, isolated from a cosmopolitan green alga.</title>
        <authorList>
            <person name="Suzuki S."/>
            <person name="Kawachi M."/>
        </authorList>
    </citation>
    <scope>NUCLEOTIDE SEQUENCE</scope>
    <source>
        <strain evidence="2">NIES 2893</strain>
    </source>
</reference>